<keyword evidence="6" id="KW-0503">Monooxygenase</keyword>
<dbReference type="AlphaFoldDB" id="A0AA43QFK4"/>
<dbReference type="Proteomes" id="UP001161017">
    <property type="component" value="Unassembled WGS sequence"/>
</dbReference>
<protein>
    <recommendedName>
        <fullName evidence="9">Cytochrome P450</fullName>
    </recommendedName>
</protein>
<dbReference type="PRINTS" id="PR00465">
    <property type="entry name" value="EP450IV"/>
</dbReference>
<reference evidence="7" key="1">
    <citation type="journal article" date="2023" name="Genome Biol. Evol.">
        <title>First Whole Genome Sequence and Flow Cytometry Genome Size Data for the Lichen-Forming Fungus Ramalina farinacea (Ascomycota).</title>
        <authorList>
            <person name="Llewellyn T."/>
            <person name="Mian S."/>
            <person name="Hill R."/>
            <person name="Leitch I.J."/>
            <person name="Gaya E."/>
        </authorList>
    </citation>
    <scope>NUCLEOTIDE SEQUENCE</scope>
    <source>
        <strain evidence="7">LIQ254RAFAR</strain>
    </source>
</reference>
<dbReference type="PANTHER" id="PTHR47582">
    <property type="entry name" value="P450, PUTATIVE (EUROFUNG)-RELATED"/>
    <property type="match status" value="1"/>
</dbReference>
<dbReference type="GO" id="GO:0005506">
    <property type="term" value="F:iron ion binding"/>
    <property type="evidence" value="ECO:0007669"/>
    <property type="project" value="InterPro"/>
</dbReference>
<keyword evidence="5 6" id="KW-0349">Heme</keyword>
<dbReference type="GO" id="GO:0004497">
    <property type="term" value="F:monooxygenase activity"/>
    <property type="evidence" value="ECO:0007669"/>
    <property type="project" value="UniProtKB-KW"/>
</dbReference>
<dbReference type="InterPro" id="IPR001128">
    <property type="entry name" value="Cyt_P450"/>
</dbReference>
<evidence type="ECO:0000256" key="2">
    <source>
        <dbReference type="ARBA" id="ARBA00010617"/>
    </source>
</evidence>
<name>A0AA43QFK4_9LECA</name>
<dbReference type="Pfam" id="PF00067">
    <property type="entry name" value="p450"/>
    <property type="match status" value="1"/>
</dbReference>
<proteinExistence type="inferred from homology"/>
<sequence length="673" mass="75112">MYKAEHTFSMDPLRLALLLFAILALTLFTLRYIFVRGQKYDSREPSVIPTLLPYLGHLLNLLRRGNKYFEDLCNETPLPIFTLHMLTQNIYVVNSPHLITAAERASKTLSIAPLMVALCPRFFDVDDRVMAYLKKNADLKEGHGSLIHDTSQGMQKEMAAGSENLELMIKAVLEGALKSLNGLDEDSKSKGGNTIQLFAWLRRDFAVASTSAIYGPLNPIAAEPSLAEDFWTFDKSMTSILFAPFPRWTARKAWQARERLRHAFNKYMDAGGLDSALGVFRFRHEINTRYGATKDDISRFELGDIIGVLVNATPALFWATLHIYSDHSLLQNLRDEVRAATTAHEASDGHGKRRMKHVIDAKIIASACPLLLSTFRETLRIHTHNATNRMVIEDTLLDNRYLLKKGGIVQMPSAPVHYDTKIWGPDATSFNARRFLKTNEVAASKGAFKAWGGGATICPGRHFATAEVTGILAMMVARFDVEPTAGRWLWPKVDWGRVASSIHPPKGDISVRIKARAGFEGTEWAYAYDVFVTDCNIVPHPPRAIEQADCFDAIDRFQKRVDPGTTQADVICTYDVAKEHDPSFIVLPDSETFGSCEVAWDIPHRTDVVVSWDGFFFFSRDLVHECVGGSKNGGVNEWGRDWGHILRVKIGSPDLQGRVRLGNGTTGGSVDVD</sequence>
<evidence type="ECO:0000256" key="1">
    <source>
        <dbReference type="ARBA" id="ARBA00001971"/>
    </source>
</evidence>
<dbReference type="GO" id="GO:0016705">
    <property type="term" value="F:oxidoreductase activity, acting on paired donors, with incorporation or reduction of molecular oxygen"/>
    <property type="evidence" value="ECO:0007669"/>
    <property type="project" value="InterPro"/>
</dbReference>
<dbReference type="InterPro" id="IPR017972">
    <property type="entry name" value="Cyt_P450_CS"/>
</dbReference>
<feature type="binding site" description="axial binding residue" evidence="5">
    <location>
        <position position="458"/>
    </location>
    <ligand>
        <name>heme</name>
        <dbReference type="ChEBI" id="CHEBI:30413"/>
    </ligand>
    <ligandPart>
        <name>Fe</name>
        <dbReference type="ChEBI" id="CHEBI:18248"/>
    </ligandPart>
</feature>
<organism evidence="7 8">
    <name type="scientific">Ramalina farinacea</name>
    <dbReference type="NCBI Taxonomy" id="258253"/>
    <lineage>
        <taxon>Eukaryota</taxon>
        <taxon>Fungi</taxon>
        <taxon>Dikarya</taxon>
        <taxon>Ascomycota</taxon>
        <taxon>Pezizomycotina</taxon>
        <taxon>Lecanoromycetes</taxon>
        <taxon>OSLEUM clade</taxon>
        <taxon>Lecanoromycetidae</taxon>
        <taxon>Lecanorales</taxon>
        <taxon>Lecanorineae</taxon>
        <taxon>Ramalinaceae</taxon>
        <taxon>Ramalina</taxon>
    </lineage>
</organism>
<evidence type="ECO:0000313" key="7">
    <source>
        <dbReference type="EMBL" id="MDI1485635.1"/>
    </source>
</evidence>
<dbReference type="SUPFAM" id="SSF48264">
    <property type="entry name" value="Cytochrome P450"/>
    <property type="match status" value="1"/>
</dbReference>
<gene>
    <name evidence="7" type="ORF">OHK93_003824</name>
</gene>
<evidence type="ECO:0000313" key="8">
    <source>
        <dbReference type="Proteomes" id="UP001161017"/>
    </source>
</evidence>
<comment type="caution">
    <text evidence="7">The sequence shown here is derived from an EMBL/GenBank/DDBJ whole genome shotgun (WGS) entry which is preliminary data.</text>
</comment>
<dbReference type="PANTHER" id="PTHR47582:SF1">
    <property type="entry name" value="P450, PUTATIVE (EUROFUNG)-RELATED"/>
    <property type="match status" value="1"/>
</dbReference>
<keyword evidence="4 5" id="KW-0408">Iron</keyword>
<evidence type="ECO:0008006" key="9">
    <source>
        <dbReference type="Google" id="ProtNLM"/>
    </source>
</evidence>
<dbReference type="CDD" id="cd11040">
    <property type="entry name" value="CYP7_CYP8-like"/>
    <property type="match status" value="1"/>
</dbReference>
<keyword evidence="3 5" id="KW-0479">Metal-binding</keyword>
<comment type="cofactor">
    <cofactor evidence="1 5">
        <name>heme</name>
        <dbReference type="ChEBI" id="CHEBI:30413"/>
    </cofactor>
</comment>
<dbReference type="GO" id="GO:0020037">
    <property type="term" value="F:heme binding"/>
    <property type="evidence" value="ECO:0007669"/>
    <property type="project" value="InterPro"/>
</dbReference>
<evidence type="ECO:0000256" key="5">
    <source>
        <dbReference type="PIRSR" id="PIRSR602403-1"/>
    </source>
</evidence>
<dbReference type="InterPro" id="IPR036396">
    <property type="entry name" value="Cyt_P450_sf"/>
</dbReference>
<keyword evidence="8" id="KW-1185">Reference proteome</keyword>
<keyword evidence="6" id="KW-0560">Oxidoreductase</keyword>
<dbReference type="InterPro" id="IPR053007">
    <property type="entry name" value="CYP450_monoxygenase_sec-met"/>
</dbReference>
<dbReference type="EMBL" id="JAPUFD010000002">
    <property type="protein sequence ID" value="MDI1485635.1"/>
    <property type="molecule type" value="Genomic_DNA"/>
</dbReference>
<dbReference type="PROSITE" id="PS00086">
    <property type="entry name" value="CYTOCHROME_P450"/>
    <property type="match status" value="1"/>
</dbReference>
<evidence type="ECO:0000256" key="4">
    <source>
        <dbReference type="ARBA" id="ARBA00023004"/>
    </source>
</evidence>
<dbReference type="Gene3D" id="1.10.630.10">
    <property type="entry name" value="Cytochrome P450"/>
    <property type="match status" value="1"/>
</dbReference>
<evidence type="ECO:0000256" key="6">
    <source>
        <dbReference type="RuleBase" id="RU000461"/>
    </source>
</evidence>
<accession>A0AA43QFK4</accession>
<evidence type="ECO:0000256" key="3">
    <source>
        <dbReference type="ARBA" id="ARBA00022723"/>
    </source>
</evidence>
<dbReference type="InterPro" id="IPR002403">
    <property type="entry name" value="Cyt_P450_E_grp-IV"/>
</dbReference>
<comment type="similarity">
    <text evidence="2 6">Belongs to the cytochrome P450 family.</text>
</comment>